<reference evidence="1 2" key="1">
    <citation type="submission" date="2023-11" db="EMBL/GenBank/DDBJ databases">
        <authorList>
            <person name="Panchal A.K."/>
            <person name="Meaney J.S."/>
            <person name="Karas B.J."/>
            <person name="diCenzo G.C."/>
        </authorList>
    </citation>
    <scope>NUCLEOTIDE SEQUENCE [LARGE SCALE GENOMIC DNA]</scope>
    <source>
        <strain evidence="1 2">NZP2235</strain>
    </source>
</reference>
<proteinExistence type="predicted"/>
<name>A0ABZ0VMK5_9HYPH</name>
<evidence type="ECO:0008006" key="3">
    <source>
        <dbReference type="Google" id="ProtNLM"/>
    </source>
</evidence>
<dbReference type="RefSeq" id="WP_322418906.1">
    <property type="nucleotide sequence ID" value="NZ_CP139858.1"/>
</dbReference>
<dbReference type="EMBL" id="CP139858">
    <property type="protein sequence ID" value="WQB98672.1"/>
    <property type="molecule type" value="Genomic_DNA"/>
</dbReference>
<dbReference type="Proteomes" id="UP001322481">
    <property type="component" value="Chromosome"/>
</dbReference>
<evidence type="ECO:0000313" key="1">
    <source>
        <dbReference type="EMBL" id="WQB98672.1"/>
    </source>
</evidence>
<accession>A0ABZ0VMK5</accession>
<organism evidence="1 2">
    <name type="scientific">Mesorhizobium huakuii</name>
    <dbReference type="NCBI Taxonomy" id="28104"/>
    <lineage>
        <taxon>Bacteria</taxon>
        <taxon>Pseudomonadati</taxon>
        <taxon>Pseudomonadota</taxon>
        <taxon>Alphaproteobacteria</taxon>
        <taxon>Hyphomicrobiales</taxon>
        <taxon>Phyllobacteriaceae</taxon>
        <taxon>Mesorhizobium</taxon>
    </lineage>
</organism>
<protein>
    <recommendedName>
        <fullName evidence="3">Apea-like HEPN domain-containing protein</fullName>
    </recommendedName>
</protein>
<keyword evidence="2" id="KW-1185">Reference proteome</keyword>
<gene>
    <name evidence="1" type="ORF">U0R22_002835</name>
</gene>
<sequence length="348" mass="39162">MASGADSLSRYSSSSSIENRLGLEVDFTGANTEASLRFHRFHESLNRSLKVQAIGLGILADAVESGRSEKDIKAALYKRPGWLWGGMPDWRTPLSVIEDVRGDLGRSGLVRVFSAYDVFASDLTADVDRWRSFTNTTVLSDDVPELESDYDEEGHVDRAARLFRYLSGNAAGLHEWPLYQYFRIARNCIVHRGGIASTAFADAYPSDAITNALKGWRERTGERTVPELVSAQKGQRLEFSHRQALSASSVLRLMVLHINAKFVKKLGRRGMVYLASRHALFTSPPVLSQDFDTVFAAIGFLLDKRYRVRNFERHAVQRALRDLGITRQCREQFSALQNQLRTLHATSY</sequence>
<evidence type="ECO:0000313" key="2">
    <source>
        <dbReference type="Proteomes" id="UP001322481"/>
    </source>
</evidence>